<reference evidence="2" key="1">
    <citation type="submission" date="2016-04" db="EMBL/GenBank/DDBJ databases">
        <authorList>
            <person name="Evans L.H."/>
            <person name="Alamgir A."/>
            <person name="Owens N."/>
            <person name="Weber N.D."/>
            <person name="Virtaneva K."/>
            <person name="Barbian K."/>
            <person name="Babar A."/>
            <person name="Rosenke K."/>
        </authorList>
    </citation>
    <scope>NUCLEOTIDE SEQUENCE</scope>
    <source>
        <strain evidence="2">86-1</strain>
    </source>
</reference>
<sequence>MRKFLKQLHKWLSIPVGIIITIVCLTGAILVFQDEILQLSNPSHYFVKEVKGNPIPLDELIPMVNAQLDSNTVASVQILDNPERTYTMTLKEGFRISAFVNQYTGEVTGMYKFRESPFFTIMSLHRWLLDGGRTWGKYTVGISTLIFVFILISGFIVWMPRRLNKSRFKIQFRKGGKRLWYDLHNVLGAYACLVLLICALTGMVWSFEWYRNGVFKLFGVEAPKEHGHGGGNRGGGGRGKEGKKEELNIANWQTVFNTLKAANPDYEYIRVQDKSATVHLKSSVTSRATDKYDFDKNTGEITKITLFKDQEGTTKVWAWVYSLHVGNYWGIWSKIFTCFFSLVGASLPITGYYIFFAKRRERAKVRARKEIRKS</sequence>
<dbReference type="EMBL" id="FLUM01000001">
    <property type="protein sequence ID" value="SBV97040.1"/>
    <property type="molecule type" value="Genomic_DNA"/>
</dbReference>
<proteinExistence type="predicted"/>
<dbReference type="Pfam" id="PF03929">
    <property type="entry name" value="PepSY_TM"/>
    <property type="match status" value="1"/>
</dbReference>
<evidence type="ECO:0000256" key="1">
    <source>
        <dbReference type="SAM" id="Phobius"/>
    </source>
</evidence>
<dbReference type="PANTHER" id="PTHR34219:SF3">
    <property type="entry name" value="BLL7967 PROTEIN"/>
    <property type="match status" value="1"/>
</dbReference>
<protein>
    <recommendedName>
        <fullName evidence="3">PepSY domain-containing protein</fullName>
    </recommendedName>
</protein>
<keyword evidence="1" id="KW-1133">Transmembrane helix</keyword>
<dbReference type="AlphaFoldDB" id="A0A212JC70"/>
<dbReference type="RefSeq" id="WP_296940069.1">
    <property type="nucleotide sequence ID" value="NZ_LT599032.1"/>
</dbReference>
<evidence type="ECO:0008006" key="3">
    <source>
        <dbReference type="Google" id="ProtNLM"/>
    </source>
</evidence>
<dbReference type="PANTHER" id="PTHR34219">
    <property type="entry name" value="IRON-REGULATED INNER MEMBRANE PROTEIN-RELATED"/>
    <property type="match status" value="1"/>
</dbReference>
<name>A0A212JC70_9BACT</name>
<organism evidence="2">
    <name type="scientific">uncultured Dysgonomonas sp</name>
    <dbReference type="NCBI Taxonomy" id="206096"/>
    <lineage>
        <taxon>Bacteria</taxon>
        <taxon>Pseudomonadati</taxon>
        <taxon>Bacteroidota</taxon>
        <taxon>Bacteroidia</taxon>
        <taxon>Bacteroidales</taxon>
        <taxon>Dysgonomonadaceae</taxon>
        <taxon>Dysgonomonas</taxon>
        <taxon>environmental samples</taxon>
    </lineage>
</organism>
<gene>
    <name evidence="2" type="ORF">KL86DYS1_11806</name>
</gene>
<keyword evidence="1" id="KW-0812">Transmembrane</keyword>
<feature type="transmembrane region" description="Helical" evidence="1">
    <location>
        <begin position="12"/>
        <end position="32"/>
    </location>
</feature>
<feature type="transmembrane region" description="Helical" evidence="1">
    <location>
        <begin position="179"/>
        <end position="207"/>
    </location>
</feature>
<evidence type="ECO:0000313" key="2">
    <source>
        <dbReference type="EMBL" id="SBV97040.1"/>
    </source>
</evidence>
<dbReference type="InterPro" id="IPR005625">
    <property type="entry name" value="PepSY-ass_TM"/>
</dbReference>
<keyword evidence="1" id="KW-0472">Membrane</keyword>
<accession>A0A212JC70</accession>
<feature type="transmembrane region" description="Helical" evidence="1">
    <location>
        <begin position="331"/>
        <end position="356"/>
    </location>
</feature>
<feature type="transmembrane region" description="Helical" evidence="1">
    <location>
        <begin position="138"/>
        <end position="158"/>
    </location>
</feature>